<organism evidence="3 4">
    <name type="scientific">Corynebacterium minutissimum</name>
    <dbReference type="NCBI Taxonomy" id="38301"/>
    <lineage>
        <taxon>Bacteria</taxon>
        <taxon>Bacillati</taxon>
        <taxon>Actinomycetota</taxon>
        <taxon>Actinomycetes</taxon>
        <taxon>Mycobacteriales</taxon>
        <taxon>Corynebacteriaceae</taxon>
        <taxon>Corynebacterium</taxon>
    </lineage>
</organism>
<gene>
    <name evidence="3" type="ORF">I6G51_03305</name>
</gene>
<proteinExistence type="inferred from homology"/>
<dbReference type="InterPro" id="IPR050273">
    <property type="entry name" value="GppA/Ppx_hydrolase"/>
</dbReference>
<dbReference type="PANTHER" id="PTHR30005">
    <property type="entry name" value="EXOPOLYPHOSPHATASE"/>
    <property type="match status" value="1"/>
</dbReference>
<feature type="domain" description="Ppx/GppA phosphatase N-terminal" evidence="2">
    <location>
        <begin position="19"/>
        <end position="304"/>
    </location>
</feature>
<evidence type="ECO:0000256" key="1">
    <source>
        <dbReference type="ARBA" id="ARBA00007125"/>
    </source>
</evidence>
<dbReference type="InterPro" id="IPR003695">
    <property type="entry name" value="Ppx_GppA_N"/>
</dbReference>
<dbReference type="Gene3D" id="3.30.420.40">
    <property type="match status" value="1"/>
</dbReference>
<evidence type="ECO:0000313" key="4">
    <source>
        <dbReference type="Proteomes" id="UP000594905"/>
    </source>
</evidence>
<dbReference type="Proteomes" id="UP000594905">
    <property type="component" value="Chromosome"/>
</dbReference>
<reference evidence="3 4" key="1">
    <citation type="submission" date="2020-12" db="EMBL/GenBank/DDBJ databases">
        <title>FDA dAtabase for Regulatory Grade micrObial Sequences (FDA-ARGOS): Supporting development and validation of Infectious Disease Dx tests.</title>
        <authorList>
            <person name="Sproer C."/>
            <person name="Gronow S."/>
            <person name="Severitt S."/>
            <person name="Schroder I."/>
            <person name="Tallon L."/>
            <person name="Sadzewicz L."/>
            <person name="Zhao X."/>
            <person name="Boylan J."/>
            <person name="Ott S."/>
            <person name="Bowen H."/>
            <person name="Vavikolanu K."/>
            <person name="Mehta A."/>
            <person name="Aluvathingal J."/>
            <person name="Nadendla S."/>
            <person name="Lowell S."/>
            <person name="Myers T."/>
            <person name="Yan Y."/>
            <person name="Sichtig H."/>
        </authorList>
    </citation>
    <scope>NUCLEOTIDE SEQUENCE [LARGE SCALE GENOMIC DNA]</scope>
    <source>
        <strain evidence="3 4">FDAARGOS_894</strain>
    </source>
</reference>
<protein>
    <submittedName>
        <fullName evidence="3">Ppx/GppA family phosphatase</fullName>
    </submittedName>
</protein>
<evidence type="ECO:0000259" key="2">
    <source>
        <dbReference type="Pfam" id="PF02541"/>
    </source>
</evidence>
<dbReference type="SUPFAM" id="SSF53067">
    <property type="entry name" value="Actin-like ATPase domain"/>
    <property type="match status" value="2"/>
</dbReference>
<keyword evidence="4" id="KW-1185">Reference proteome</keyword>
<dbReference type="EMBL" id="CP065689">
    <property type="protein sequence ID" value="QPS60245.1"/>
    <property type="molecule type" value="Genomic_DNA"/>
</dbReference>
<name>A0A7T2XMP7_9CORY</name>
<dbReference type="RefSeq" id="WP_082013887.1">
    <property type="nucleotide sequence ID" value="NZ_CP065689.1"/>
</dbReference>
<accession>A0A7T2XMP7</accession>
<dbReference type="InterPro" id="IPR043129">
    <property type="entry name" value="ATPase_NBD"/>
</dbReference>
<comment type="similarity">
    <text evidence="1">Belongs to the GppA/Ppx family.</text>
</comment>
<dbReference type="CDD" id="cd24056">
    <property type="entry name" value="ASKHA_NBD_MtPPX1-like"/>
    <property type="match status" value="1"/>
</dbReference>
<evidence type="ECO:0000313" key="3">
    <source>
        <dbReference type="EMBL" id="QPS60245.1"/>
    </source>
</evidence>
<dbReference type="Gene3D" id="3.30.420.150">
    <property type="entry name" value="Exopolyphosphatase. Domain 2"/>
    <property type="match status" value="1"/>
</dbReference>
<sequence>MRLGVLDVGSNTVHLVAVDAATGGRPTPMSDWKTPLRLVEQLDKKGNIHEKGLKKLISAVGEAKELSQKLGCDELMAFATSAVRSAANSAEVLDEVEKNTGVRLEILSGEEEARLTFLAVRRWYGWSAGRITNLDIGGGSLELSTGTDEHPELAFSLDLGAGRLTHNWFDTDPPEKSKVNLLRDYIDAELVSVADQMRALGPSGLGVGTSKTFRTLARLTGAAPSSAGPYVKRTLTAPGLRQLISFISRMTAADRADLEGVSSTRSHQIVAGALVAEASMRALGIEKLEICPWALREGVILRRTDKGLE</sequence>
<dbReference type="PANTHER" id="PTHR30005:SF0">
    <property type="entry name" value="RETROGRADE REGULATION PROTEIN 2"/>
    <property type="match status" value="1"/>
</dbReference>
<dbReference type="GeneID" id="70784110"/>
<dbReference type="Pfam" id="PF02541">
    <property type="entry name" value="Ppx-GppA"/>
    <property type="match status" value="1"/>
</dbReference>